<evidence type="ECO:0000313" key="1">
    <source>
        <dbReference type="EMBL" id="QHS87273.1"/>
    </source>
</evidence>
<sequence length="293" mass="34417">MSCLACKNKSSLDRCEKKALSTPAGGSFLYCGTHMRSKKIKQWITKHPGVLQRVIRIQSIIRGILARVPIRLAGIGVLKRSLCHNDDEIVTLEGKSEVHPHDYFSIEEGGKVYWFDQRSMIQWSQKELEIRNPYTRTILSKDDTRRLRKIWTFRQKNGMQLYHPGQQSSLSLIERRDNRWLRIAQIVREIGYDLHHEHFISLDIPQLAVFINGLTEDTRWKYFESHDPNLHRYHMWLKNIRNVVYTYGSTTQLSSDVACVLLAIMYEIRDLDDFVFLIYGSYHRANDMVFIEG</sequence>
<proteinExistence type="predicted"/>
<protein>
    <submittedName>
        <fullName evidence="1">Uncharacterized protein</fullName>
    </submittedName>
</protein>
<accession>A0A6C0B719</accession>
<reference evidence="1" key="1">
    <citation type="journal article" date="2020" name="Nature">
        <title>Giant virus diversity and host interactions through global metagenomics.</title>
        <authorList>
            <person name="Schulz F."/>
            <person name="Roux S."/>
            <person name="Paez-Espino D."/>
            <person name="Jungbluth S."/>
            <person name="Walsh D.A."/>
            <person name="Denef V.J."/>
            <person name="McMahon K.D."/>
            <person name="Konstantinidis K.T."/>
            <person name="Eloe-Fadrosh E.A."/>
            <person name="Kyrpides N.C."/>
            <person name="Woyke T."/>
        </authorList>
    </citation>
    <scope>NUCLEOTIDE SEQUENCE</scope>
    <source>
        <strain evidence="1">GVMAG-M-3300009684-20</strain>
    </source>
</reference>
<organism evidence="1">
    <name type="scientific">viral metagenome</name>
    <dbReference type="NCBI Taxonomy" id="1070528"/>
    <lineage>
        <taxon>unclassified sequences</taxon>
        <taxon>metagenomes</taxon>
        <taxon>organismal metagenomes</taxon>
    </lineage>
</organism>
<name>A0A6C0B719_9ZZZZ</name>
<dbReference type="EMBL" id="MN739079">
    <property type="protein sequence ID" value="QHS87273.1"/>
    <property type="molecule type" value="Genomic_DNA"/>
</dbReference>
<dbReference type="AlphaFoldDB" id="A0A6C0B719"/>